<protein>
    <recommendedName>
        <fullName evidence="1">Zinc knuckle CX2CX4HX4C domain-containing protein</fullName>
    </recommendedName>
</protein>
<keyword evidence="3" id="KW-1185">Reference proteome</keyword>
<name>A0AAP0EVQ8_9MAGN</name>
<dbReference type="Proteomes" id="UP001419268">
    <property type="component" value="Unassembled WGS sequence"/>
</dbReference>
<dbReference type="PANTHER" id="PTHR31286:SF99">
    <property type="entry name" value="DUF4283 DOMAIN-CONTAINING PROTEIN"/>
    <property type="match status" value="1"/>
</dbReference>
<dbReference type="PANTHER" id="PTHR31286">
    <property type="entry name" value="GLYCINE-RICH CELL WALL STRUCTURAL PROTEIN 1.8-LIKE"/>
    <property type="match status" value="1"/>
</dbReference>
<reference evidence="2 3" key="1">
    <citation type="submission" date="2024-01" db="EMBL/GenBank/DDBJ databases">
        <title>Genome assemblies of Stephania.</title>
        <authorList>
            <person name="Yang L."/>
        </authorList>
    </citation>
    <scope>NUCLEOTIDE SEQUENCE [LARGE SCALE GENOMIC DNA]</scope>
    <source>
        <strain evidence="2">JXDWG</strain>
        <tissue evidence="2">Leaf</tissue>
    </source>
</reference>
<dbReference type="AlphaFoldDB" id="A0AAP0EVQ8"/>
<dbReference type="InterPro" id="IPR025836">
    <property type="entry name" value="Zn_knuckle_CX2CX4HX4C"/>
</dbReference>
<organism evidence="2 3">
    <name type="scientific">Stephania cephalantha</name>
    <dbReference type="NCBI Taxonomy" id="152367"/>
    <lineage>
        <taxon>Eukaryota</taxon>
        <taxon>Viridiplantae</taxon>
        <taxon>Streptophyta</taxon>
        <taxon>Embryophyta</taxon>
        <taxon>Tracheophyta</taxon>
        <taxon>Spermatophyta</taxon>
        <taxon>Magnoliopsida</taxon>
        <taxon>Ranunculales</taxon>
        <taxon>Menispermaceae</taxon>
        <taxon>Menispermoideae</taxon>
        <taxon>Cissampelideae</taxon>
        <taxon>Stephania</taxon>
    </lineage>
</organism>
<gene>
    <name evidence="2" type="ORF">Scep_023739</name>
</gene>
<accession>A0AAP0EVQ8</accession>
<dbReference type="InterPro" id="IPR040256">
    <property type="entry name" value="At4g02000-like"/>
</dbReference>
<evidence type="ECO:0000259" key="1">
    <source>
        <dbReference type="Pfam" id="PF14392"/>
    </source>
</evidence>
<proteinExistence type="predicted"/>
<dbReference type="Pfam" id="PF14392">
    <property type="entry name" value="zf-CCHC_4"/>
    <property type="match status" value="1"/>
</dbReference>
<evidence type="ECO:0000313" key="3">
    <source>
        <dbReference type="Proteomes" id="UP001419268"/>
    </source>
</evidence>
<sequence length="251" mass="27786">MLAEMKIVVEGSPNPALMKPPPPPIPEEENRLTKKVKNGDMGEVLKIDYNAQSGKRCQFARIAVLLDLTKPLKSMMMVDKARRQRIEYENLHIVCYRCARYSHTVDNCPLIPKETSSTKKNASGGANGHSSALPSRGGSLGILVSENMAGPWIHGSGRPKCLKVVHLTAQDTQKPSDSSALTSDRFRVLANVDEDMEQKDISDEGPHQLKTNVTQGIRKETEKLHLLAQPIDPKILLNLVPQRMPHPQAHP</sequence>
<evidence type="ECO:0000313" key="2">
    <source>
        <dbReference type="EMBL" id="KAK9100309.1"/>
    </source>
</evidence>
<dbReference type="EMBL" id="JBBNAG010000010">
    <property type="protein sequence ID" value="KAK9100309.1"/>
    <property type="molecule type" value="Genomic_DNA"/>
</dbReference>
<comment type="caution">
    <text evidence="2">The sequence shown here is derived from an EMBL/GenBank/DDBJ whole genome shotgun (WGS) entry which is preliminary data.</text>
</comment>
<feature type="domain" description="Zinc knuckle CX2CX4HX4C" evidence="1">
    <location>
        <begin position="66"/>
        <end position="109"/>
    </location>
</feature>